<dbReference type="InterPro" id="IPR008327">
    <property type="entry name" value="Sig_transdc_resp-reg_antiterm"/>
</dbReference>
<dbReference type="GO" id="GO:0000160">
    <property type="term" value="P:phosphorelay signal transduction system"/>
    <property type="evidence" value="ECO:0007669"/>
    <property type="project" value="InterPro"/>
</dbReference>
<dbReference type="InterPro" id="IPR036388">
    <property type="entry name" value="WH-like_DNA-bd_sf"/>
</dbReference>
<gene>
    <name evidence="4" type="ORF">HNR48_000097</name>
</gene>
<dbReference type="SMART" id="SM00448">
    <property type="entry name" value="REC"/>
    <property type="match status" value="1"/>
</dbReference>
<protein>
    <submittedName>
        <fullName evidence="4">Response regulator NasT</fullName>
    </submittedName>
</protein>
<dbReference type="InterPro" id="IPR011006">
    <property type="entry name" value="CheY-like_superfamily"/>
</dbReference>
<dbReference type="PROSITE" id="PS50921">
    <property type="entry name" value="ANTAR"/>
    <property type="match status" value="1"/>
</dbReference>
<dbReference type="Gene3D" id="3.40.50.2300">
    <property type="match status" value="1"/>
</dbReference>
<feature type="domain" description="Response regulatory" evidence="2">
    <location>
        <begin position="8"/>
        <end position="122"/>
    </location>
</feature>
<evidence type="ECO:0000259" key="2">
    <source>
        <dbReference type="PROSITE" id="PS50110"/>
    </source>
</evidence>
<evidence type="ECO:0000313" key="5">
    <source>
        <dbReference type="Proteomes" id="UP000528457"/>
    </source>
</evidence>
<evidence type="ECO:0000256" key="1">
    <source>
        <dbReference type="PROSITE-ProRule" id="PRU00169"/>
    </source>
</evidence>
<evidence type="ECO:0000259" key="3">
    <source>
        <dbReference type="PROSITE" id="PS50921"/>
    </source>
</evidence>
<dbReference type="SUPFAM" id="SSF52172">
    <property type="entry name" value="CheY-like"/>
    <property type="match status" value="1"/>
</dbReference>
<dbReference type="SMART" id="SM01012">
    <property type="entry name" value="ANTAR"/>
    <property type="match status" value="1"/>
</dbReference>
<keyword evidence="5" id="KW-1185">Reference proteome</keyword>
<dbReference type="AlphaFoldDB" id="A0A7X0JPC0"/>
<dbReference type="GO" id="GO:0003723">
    <property type="term" value="F:RNA binding"/>
    <property type="evidence" value="ECO:0007669"/>
    <property type="project" value="InterPro"/>
</dbReference>
<dbReference type="Pfam" id="PF00072">
    <property type="entry name" value="Response_reg"/>
    <property type="match status" value="1"/>
</dbReference>
<dbReference type="CDD" id="cd00156">
    <property type="entry name" value="REC"/>
    <property type="match status" value="1"/>
</dbReference>
<dbReference type="PIRSF" id="PIRSF036382">
    <property type="entry name" value="RR_antiterm"/>
    <property type="match status" value="1"/>
</dbReference>
<dbReference type="PROSITE" id="PS50110">
    <property type="entry name" value="RESPONSE_REGULATORY"/>
    <property type="match status" value="1"/>
</dbReference>
<dbReference type="InterPro" id="IPR001789">
    <property type="entry name" value="Sig_transdc_resp-reg_receiver"/>
</dbReference>
<name>A0A7X0JPC0_9GAMM</name>
<dbReference type="EMBL" id="JACHHT010000001">
    <property type="protein sequence ID" value="MBB6519819.1"/>
    <property type="molecule type" value="Genomic_DNA"/>
</dbReference>
<sequence length="197" mass="22129">MSSEKNIRVLLIESDQEKAILAQKVLAELACDVIHMADESVSILREVSRINPDLILMGTELPSPELIDCLDLISKHKPKPVIVFSEKDDEETITSILKSGVSAYVIGDVDAERLRSVVKVALARFEDYQSIKSELKEAQEKLGNQKSIDKAKRWLMDTKQLSEKDAYHRMRKAAMDNGQKMEEVAKNILSMASLLDS</sequence>
<comment type="caution">
    <text evidence="4">The sequence shown here is derived from an EMBL/GenBank/DDBJ whole genome shotgun (WGS) entry which is preliminary data.</text>
</comment>
<proteinExistence type="predicted"/>
<feature type="domain" description="ANTAR" evidence="3">
    <location>
        <begin position="128"/>
        <end position="189"/>
    </location>
</feature>
<dbReference type="InterPro" id="IPR005561">
    <property type="entry name" value="ANTAR"/>
</dbReference>
<dbReference type="RefSeq" id="WP_166853065.1">
    <property type="nucleotide sequence ID" value="NZ_JAAONY010000001.1"/>
</dbReference>
<dbReference type="Pfam" id="PF03861">
    <property type="entry name" value="ANTAR"/>
    <property type="match status" value="1"/>
</dbReference>
<comment type="caution">
    <text evidence="1">Lacks conserved residue(s) required for the propagation of feature annotation.</text>
</comment>
<reference evidence="4 5" key="1">
    <citation type="submission" date="2020-08" db="EMBL/GenBank/DDBJ databases">
        <title>Genomic Encyclopedia of Type Strains, Phase IV (KMG-IV): sequencing the most valuable type-strain genomes for metagenomic binning, comparative biology and taxonomic classification.</title>
        <authorList>
            <person name="Goeker M."/>
        </authorList>
    </citation>
    <scope>NUCLEOTIDE SEQUENCE [LARGE SCALE GENOMIC DNA]</scope>
    <source>
        <strain evidence="4 5">DSM 22368</strain>
    </source>
</reference>
<organism evidence="4 5">
    <name type="scientific">Pseudoteredinibacter isoporae</name>
    <dbReference type="NCBI Taxonomy" id="570281"/>
    <lineage>
        <taxon>Bacteria</taxon>
        <taxon>Pseudomonadati</taxon>
        <taxon>Pseudomonadota</taxon>
        <taxon>Gammaproteobacteria</taxon>
        <taxon>Cellvibrionales</taxon>
        <taxon>Cellvibrionaceae</taxon>
        <taxon>Pseudoteredinibacter</taxon>
    </lineage>
</organism>
<accession>A0A7X0JPC0</accession>
<dbReference type="Gene3D" id="1.10.10.10">
    <property type="entry name" value="Winged helix-like DNA-binding domain superfamily/Winged helix DNA-binding domain"/>
    <property type="match status" value="1"/>
</dbReference>
<dbReference type="Proteomes" id="UP000528457">
    <property type="component" value="Unassembled WGS sequence"/>
</dbReference>
<evidence type="ECO:0000313" key="4">
    <source>
        <dbReference type="EMBL" id="MBB6519819.1"/>
    </source>
</evidence>
<dbReference type="InParanoid" id="A0A7X0JPC0"/>